<evidence type="ECO:0000256" key="1">
    <source>
        <dbReference type="SAM" id="MobiDB-lite"/>
    </source>
</evidence>
<dbReference type="InterPro" id="IPR021958">
    <property type="entry name" value="DUF3575"/>
</dbReference>
<name>A0A0F5IXV3_9BACT</name>
<evidence type="ECO:0008006" key="4">
    <source>
        <dbReference type="Google" id="ProtNLM"/>
    </source>
</evidence>
<reference evidence="2 3" key="1">
    <citation type="submission" date="2013-04" db="EMBL/GenBank/DDBJ databases">
        <title>The Genome Sequence of Parabacteroides gordonii DSM 23371.</title>
        <authorList>
            <consortium name="The Broad Institute Genomics Platform"/>
            <person name="Earl A."/>
            <person name="Ward D."/>
            <person name="Feldgarden M."/>
            <person name="Gevers D."/>
            <person name="Martens E."/>
            <person name="Sakamoto M."/>
            <person name="Benno Y."/>
            <person name="Suzuki N."/>
            <person name="Matsunaga N."/>
            <person name="Koshihara K."/>
            <person name="Seki M."/>
            <person name="Komiya H."/>
            <person name="Walker B."/>
            <person name="Young S."/>
            <person name="Zeng Q."/>
            <person name="Gargeya S."/>
            <person name="Fitzgerald M."/>
            <person name="Haas B."/>
            <person name="Abouelleil A."/>
            <person name="Allen A.W."/>
            <person name="Alvarado L."/>
            <person name="Arachchi H.M."/>
            <person name="Berlin A.M."/>
            <person name="Chapman S.B."/>
            <person name="Gainer-Dewar J."/>
            <person name="Goldberg J."/>
            <person name="Griggs A."/>
            <person name="Gujja S."/>
            <person name="Hansen M."/>
            <person name="Howarth C."/>
            <person name="Imamovic A."/>
            <person name="Ireland A."/>
            <person name="Larimer J."/>
            <person name="McCowan C."/>
            <person name="Murphy C."/>
            <person name="Pearson M."/>
            <person name="Poon T.W."/>
            <person name="Priest M."/>
            <person name="Roberts A."/>
            <person name="Saif S."/>
            <person name="Shea T."/>
            <person name="Sisk P."/>
            <person name="Sykes S."/>
            <person name="Wortman J."/>
            <person name="Nusbaum C."/>
            <person name="Birren B."/>
        </authorList>
    </citation>
    <scope>NUCLEOTIDE SEQUENCE [LARGE SCALE GENOMIC DNA]</scope>
    <source>
        <strain evidence="2 3">MS-1</strain>
    </source>
</reference>
<dbReference type="Proteomes" id="UP000033035">
    <property type="component" value="Unassembled WGS sequence"/>
</dbReference>
<proteinExistence type="predicted"/>
<dbReference type="EMBL" id="AQHW01000020">
    <property type="protein sequence ID" value="KKB50471.1"/>
    <property type="molecule type" value="Genomic_DNA"/>
</dbReference>
<gene>
    <name evidence="2" type="ORF">HMPREF1536_04007</name>
</gene>
<dbReference type="HOGENOM" id="CLU_655269_0_0_10"/>
<dbReference type="STRING" id="1203610.HMPREF1536_04007"/>
<dbReference type="Pfam" id="PF12099">
    <property type="entry name" value="DUF3575"/>
    <property type="match status" value="1"/>
</dbReference>
<keyword evidence="3" id="KW-1185">Reference proteome</keyword>
<evidence type="ECO:0000313" key="3">
    <source>
        <dbReference type="Proteomes" id="UP000033035"/>
    </source>
</evidence>
<comment type="caution">
    <text evidence="2">The sequence shown here is derived from an EMBL/GenBank/DDBJ whole genome shotgun (WGS) entry which is preliminary data.</text>
</comment>
<evidence type="ECO:0000313" key="2">
    <source>
        <dbReference type="EMBL" id="KKB50471.1"/>
    </source>
</evidence>
<dbReference type="AlphaFoldDB" id="A0A0F5IXV3"/>
<protein>
    <recommendedName>
        <fullName evidence="4">DUF3575 domain-containing protein</fullName>
    </recommendedName>
</protein>
<accession>A0A0F5IXV3</accession>
<feature type="compositionally biased region" description="Low complexity" evidence="1">
    <location>
        <begin position="228"/>
        <end position="242"/>
    </location>
</feature>
<dbReference type="PATRIC" id="fig|1203610.3.peg.4084"/>
<sequence>MTLLMGKRYLYLKIMGKTALLIVFFNLLCVPDLIGQNYIRTSSFLYSFPEGSDLLEEDCGDNKAVLLQMEEELTAARSKIETGNYHLLIVSHVSAFNYSNRRIINKASCQASYLRAYIISRLSIPEECIAFYIDRSGDYRDKVHVYLVRSALPVYANKIISFSEDESPEAMQKAVARYGGVPYMNLYRKGEAGGYRREVYAINDPLFDRSEVDDYRLAIPVPQRKEPAAPAVAKANPVKAAPIPEQPKEPEPSVNIKPVRELPSIPRFGVSTNLLYWAALTPNLTLDGYFGHAFSFHIEGLYADWQTKGSHPKTWSVWQVSPELRYWFWGRDYRFTGHYMGIYGHLGDFDFMFNNAHGFVGSYEGGGLSYGYVFPLNRALYVRAGFVRAKYDSYYYEAPDYYRDTPHKKYYIGPTGAHVSLIYRF</sequence>
<organism evidence="2 3">
    <name type="scientific">Parabacteroides gordonii MS-1 = DSM 23371</name>
    <dbReference type="NCBI Taxonomy" id="1203610"/>
    <lineage>
        <taxon>Bacteria</taxon>
        <taxon>Pseudomonadati</taxon>
        <taxon>Bacteroidota</taxon>
        <taxon>Bacteroidia</taxon>
        <taxon>Bacteroidales</taxon>
        <taxon>Tannerellaceae</taxon>
        <taxon>Parabacteroides</taxon>
    </lineage>
</organism>
<feature type="region of interest" description="Disordered" evidence="1">
    <location>
        <begin position="228"/>
        <end position="255"/>
    </location>
</feature>